<dbReference type="Proteomes" id="UP000001876">
    <property type="component" value="Unassembled WGS sequence"/>
</dbReference>
<keyword evidence="3" id="KW-1185">Reference proteome</keyword>
<name>C1N411_MICPC</name>
<evidence type="ECO:0000256" key="1">
    <source>
        <dbReference type="SAM" id="MobiDB-lite"/>
    </source>
</evidence>
<dbReference type="RefSeq" id="XP_003062711.1">
    <property type="nucleotide sequence ID" value="XM_003062665.1"/>
</dbReference>
<protein>
    <submittedName>
        <fullName evidence="2">Predicted protein</fullName>
    </submittedName>
</protein>
<organism evidence="3">
    <name type="scientific">Micromonas pusilla (strain CCMP1545)</name>
    <name type="common">Picoplanktonic green alga</name>
    <dbReference type="NCBI Taxonomy" id="564608"/>
    <lineage>
        <taxon>Eukaryota</taxon>
        <taxon>Viridiplantae</taxon>
        <taxon>Chlorophyta</taxon>
        <taxon>Mamiellophyceae</taxon>
        <taxon>Mamiellales</taxon>
        <taxon>Mamiellaceae</taxon>
        <taxon>Micromonas</taxon>
    </lineage>
</organism>
<sequence>MTWRLGTDKKSGAVEMELLEAARGPGKYDPDDGVTTAATRVKSVPDIARAPPRFPKPPKTTTTTTTAAAAAAGAADDDDDIPEDIRVVSEDVDVAAAFEYTRPRTDLGGIITPVPADRPPREPDLADDALYDVQKGLEYLRTGANARGPDLSRGGERGAGGGGGPRPSAAGPDAPDFYDVDESATARRAPGAPEFSKVTGRGGIAGVGDAASSASAPRREREMEFADGDVLYLEPAAADATVYPRRDKSVPDISATGARPETLRPSLTADVDYLYDDVLAARYPRLDGGTGAVRFDAGAGREGGRSTDPTDRTTTGDLDAGAYHDESAAADAGAKTTARTRAPVADFASASRKEIADFETTGVADRGGDALVLDPRDPSAPGVADAAARMAALRVADPETAARRESMRASRPRWDGAGDGAGGFDPGGDVLALEPSPPPRTRATDFASAPGRGDGDVKEVFGARGWTEDRAVHGLRAEPKPLATTTLDRAPARDPFLDAPRGGEDADGADAAKRAERAARAVARAPRRGVGASRPDADDPDKVVIA</sequence>
<feature type="compositionally biased region" description="Basic and acidic residues" evidence="1">
    <location>
        <begin position="535"/>
        <end position="546"/>
    </location>
</feature>
<dbReference type="KEGG" id="mpp:MICPUCDRAFT_42306"/>
<feature type="compositionally biased region" description="Low complexity" evidence="1">
    <location>
        <begin position="329"/>
        <end position="342"/>
    </location>
</feature>
<dbReference type="GeneID" id="9687906"/>
<evidence type="ECO:0000313" key="2">
    <source>
        <dbReference type="EMBL" id="EEH53530.1"/>
    </source>
</evidence>
<accession>C1N411</accession>
<proteinExistence type="predicted"/>
<feature type="compositionally biased region" description="Basic and acidic residues" evidence="1">
    <location>
        <begin position="490"/>
        <end position="519"/>
    </location>
</feature>
<reference evidence="2 3" key="1">
    <citation type="journal article" date="2009" name="Science">
        <title>Green evolution and dynamic adaptations revealed by genomes of the marine picoeukaryotes Micromonas.</title>
        <authorList>
            <person name="Worden A.Z."/>
            <person name="Lee J.H."/>
            <person name="Mock T."/>
            <person name="Rouze P."/>
            <person name="Simmons M.P."/>
            <person name="Aerts A.L."/>
            <person name="Allen A.E."/>
            <person name="Cuvelier M.L."/>
            <person name="Derelle E."/>
            <person name="Everett M.V."/>
            <person name="Foulon E."/>
            <person name="Grimwood J."/>
            <person name="Gundlach H."/>
            <person name="Henrissat B."/>
            <person name="Napoli C."/>
            <person name="McDonald S.M."/>
            <person name="Parker M.S."/>
            <person name="Rombauts S."/>
            <person name="Salamov A."/>
            <person name="Von Dassow P."/>
            <person name="Badger J.H."/>
            <person name="Coutinho P.M."/>
            <person name="Demir E."/>
            <person name="Dubchak I."/>
            <person name="Gentemann C."/>
            <person name="Eikrem W."/>
            <person name="Gready J.E."/>
            <person name="John U."/>
            <person name="Lanier W."/>
            <person name="Lindquist E.A."/>
            <person name="Lucas S."/>
            <person name="Mayer K.F."/>
            <person name="Moreau H."/>
            <person name="Not F."/>
            <person name="Otillar R."/>
            <person name="Panaud O."/>
            <person name="Pangilinan J."/>
            <person name="Paulsen I."/>
            <person name="Piegu B."/>
            <person name="Poliakov A."/>
            <person name="Robbens S."/>
            <person name="Schmutz J."/>
            <person name="Toulza E."/>
            <person name="Wyss T."/>
            <person name="Zelensky A."/>
            <person name="Zhou K."/>
            <person name="Armbrust E.V."/>
            <person name="Bhattacharya D."/>
            <person name="Goodenough U.W."/>
            <person name="Van de Peer Y."/>
            <person name="Grigoriev I.V."/>
        </authorList>
    </citation>
    <scope>NUCLEOTIDE SEQUENCE [LARGE SCALE GENOMIC DNA]</scope>
    <source>
        <strain evidence="2 3">CCMP1545</strain>
    </source>
</reference>
<gene>
    <name evidence="2" type="ORF">MICPUCDRAFT_42306</name>
</gene>
<feature type="compositionally biased region" description="Basic and acidic residues" evidence="1">
    <location>
        <begin position="397"/>
        <end position="416"/>
    </location>
</feature>
<feature type="compositionally biased region" description="Basic and acidic residues" evidence="1">
    <location>
        <begin position="302"/>
        <end position="311"/>
    </location>
</feature>
<feature type="region of interest" description="Disordered" evidence="1">
    <location>
        <begin position="106"/>
        <end position="126"/>
    </location>
</feature>
<feature type="compositionally biased region" description="Low complexity" evidence="1">
    <location>
        <begin position="520"/>
        <end position="532"/>
    </location>
</feature>
<evidence type="ECO:0000313" key="3">
    <source>
        <dbReference type="Proteomes" id="UP000001876"/>
    </source>
</evidence>
<feature type="compositionally biased region" description="Gly residues" evidence="1">
    <location>
        <begin position="417"/>
        <end position="426"/>
    </location>
</feature>
<dbReference type="AlphaFoldDB" id="C1N411"/>
<feature type="region of interest" description="Disordered" evidence="1">
    <location>
        <begin position="366"/>
        <end position="385"/>
    </location>
</feature>
<feature type="region of interest" description="Disordered" evidence="1">
    <location>
        <begin position="289"/>
        <end position="342"/>
    </location>
</feature>
<dbReference type="EMBL" id="GG663746">
    <property type="protein sequence ID" value="EEH53530.1"/>
    <property type="molecule type" value="Genomic_DNA"/>
</dbReference>
<feature type="region of interest" description="Disordered" evidence="1">
    <location>
        <begin position="141"/>
        <end position="222"/>
    </location>
</feature>
<feature type="region of interest" description="Disordered" evidence="1">
    <location>
        <begin position="472"/>
        <end position="546"/>
    </location>
</feature>
<feature type="compositionally biased region" description="Low complexity" evidence="1">
    <location>
        <begin position="59"/>
        <end position="74"/>
    </location>
</feature>
<feature type="region of interest" description="Disordered" evidence="1">
    <location>
        <begin position="46"/>
        <end position="80"/>
    </location>
</feature>
<feature type="region of interest" description="Disordered" evidence="1">
    <location>
        <begin position="397"/>
        <end position="459"/>
    </location>
</feature>